<evidence type="ECO:0000313" key="5">
    <source>
        <dbReference type="Proteomes" id="UP000670475"/>
    </source>
</evidence>
<dbReference type="InterPro" id="IPR053137">
    <property type="entry name" value="NLR-like"/>
</dbReference>
<comment type="caution">
    <text evidence="4">The sequence shown here is derived from an EMBL/GenBank/DDBJ whole genome shotgun (WGS) entry which is preliminary data.</text>
</comment>
<dbReference type="Pfam" id="PF13676">
    <property type="entry name" value="TIR_2"/>
    <property type="match status" value="1"/>
</dbReference>
<dbReference type="InterPro" id="IPR011990">
    <property type="entry name" value="TPR-like_helical_dom_sf"/>
</dbReference>
<dbReference type="Proteomes" id="UP000670475">
    <property type="component" value="Unassembled WGS sequence"/>
</dbReference>
<reference evidence="4" key="1">
    <citation type="submission" date="2021-03" db="EMBL/GenBank/DDBJ databases">
        <title>Whole genome sequence of Streptomyces bomunensis MMS17-BM035.</title>
        <authorList>
            <person name="Lee J.H."/>
        </authorList>
    </citation>
    <scope>NUCLEOTIDE SEQUENCE</scope>
    <source>
        <strain evidence="4">MMS17-BM035</strain>
    </source>
</reference>
<dbReference type="Gene3D" id="3.40.50.300">
    <property type="entry name" value="P-loop containing nucleotide triphosphate hydrolases"/>
    <property type="match status" value="1"/>
</dbReference>
<dbReference type="PANTHER" id="PTHR46082:SF6">
    <property type="entry name" value="AAA+ ATPASE DOMAIN-CONTAINING PROTEIN-RELATED"/>
    <property type="match status" value="1"/>
</dbReference>
<evidence type="ECO:0000313" key="4">
    <source>
        <dbReference type="EMBL" id="MBP0461199.1"/>
    </source>
</evidence>
<accession>A0A940S0S6</accession>
<feature type="domain" description="NB-ARC" evidence="2">
    <location>
        <begin position="186"/>
        <end position="311"/>
    </location>
</feature>
<evidence type="ECO:0000259" key="2">
    <source>
        <dbReference type="Pfam" id="PF00931"/>
    </source>
</evidence>
<organism evidence="4 5">
    <name type="scientific">Streptomyces montanisoli</name>
    <dbReference type="NCBI Taxonomy" id="2798581"/>
    <lineage>
        <taxon>Bacteria</taxon>
        <taxon>Bacillati</taxon>
        <taxon>Actinomycetota</taxon>
        <taxon>Actinomycetes</taxon>
        <taxon>Kitasatosporales</taxon>
        <taxon>Streptomycetaceae</taxon>
        <taxon>Streptomyces</taxon>
    </lineage>
</organism>
<gene>
    <name evidence="4" type="ORF">JFN87_27605</name>
</gene>
<feature type="region of interest" description="Disordered" evidence="1">
    <location>
        <begin position="143"/>
        <end position="173"/>
    </location>
</feature>
<dbReference type="NCBIfam" id="NF040586">
    <property type="entry name" value="FxSxx_TPR"/>
    <property type="match status" value="1"/>
</dbReference>
<dbReference type="InterPro" id="IPR027417">
    <property type="entry name" value="P-loop_NTPase"/>
</dbReference>
<dbReference type="Pfam" id="PF13424">
    <property type="entry name" value="TPR_12"/>
    <property type="match status" value="2"/>
</dbReference>
<keyword evidence="5" id="KW-1185">Reference proteome</keyword>
<dbReference type="Gene3D" id="1.25.40.10">
    <property type="entry name" value="Tetratricopeptide repeat domain"/>
    <property type="match status" value="3"/>
</dbReference>
<dbReference type="GO" id="GO:0043531">
    <property type="term" value="F:ADP binding"/>
    <property type="evidence" value="ECO:0007669"/>
    <property type="project" value="InterPro"/>
</dbReference>
<evidence type="ECO:0000259" key="3">
    <source>
        <dbReference type="Pfam" id="PF13676"/>
    </source>
</evidence>
<protein>
    <submittedName>
        <fullName evidence="4">Tetratricopeptide repeat protein</fullName>
    </submittedName>
</protein>
<evidence type="ECO:0000256" key="1">
    <source>
        <dbReference type="SAM" id="MobiDB-lite"/>
    </source>
</evidence>
<dbReference type="SUPFAM" id="SSF48452">
    <property type="entry name" value="TPR-like"/>
    <property type="match status" value="2"/>
</dbReference>
<dbReference type="Pfam" id="PF13374">
    <property type="entry name" value="TPR_10"/>
    <property type="match status" value="1"/>
</dbReference>
<dbReference type="PANTHER" id="PTHR46082">
    <property type="entry name" value="ATP/GTP-BINDING PROTEIN-RELATED"/>
    <property type="match status" value="1"/>
</dbReference>
<dbReference type="AlphaFoldDB" id="A0A940S0S6"/>
<dbReference type="InterPro" id="IPR000157">
    <property type="entry name" value="TIR_dom"/>
</dbReference>
<proteinExistence type="predicted"/>
<feature type="domain" description="TIR" evidence="3">
    <location>
        <begin position="16"/>
        <end position="133"/>
    </location>
</feature>
<dbReference type="InterPro" id="IPR002182">
    <property type="entry name" value="NB-ARC"/>
</dbReference>
<dbReference type="GO" id="GO:0007165">
    <property type="term" value="P:signal transduction"/>
    <property type="evidence" value="ECO:0007669"/>
    <property type="project" value="InterPro"/>
</dbReference>
<dbReference type="SUPFAM" id="SSF52540">
    <property type="entry name" value="P-loop containing nucleoside triphosphate hydrolases"/>
    <property type="match status" value="1"/>
</dbReference>
<name>A0A940S0S6_9ACTN</name>
<dbReference type="Pfam" id="PF00931">
    <property type="entry name" value="NB-ARC"/>
    <property type="match status" value="1"/>
</dbReference>
<dbReference type="EMBL" id="JAGIQL010000166">
    <property type="protein sequence ID" value="MBP0461199.1"/>
    <property type="molecule type" value="Genomic_DNA"/>
</dbReference>
<dbReference type="RefSeq" id="WP_209344260.1">
    <property type="nucleotide sequence ID" value="NZ_JAGIQL010000166.1"/>
</dbReference>
<sequence length="1006" mass="111713">MPGARKRVAESGPQTVTISFAGYNRVWAAWIGDRLERRGHAVVYQRWDPQEGTPLADSLRALTLAPGPVLIILSTWYFQLGPRTQAEWHTALTEVVAPEPGRFAAVSVTTDALPPATAVFAAADLTTVGEQEAERRVLARLGMPTDPTPATAGARKGPRFPNDPSDVWGGVPRRNTRFTGREGLLNDAYHALKSAEESARVVTLHGMSGVGKTQLAAEYVYRFGAEYDVVWWVAADKRAVCRQRLAQLAPELGLSTGVDYGERLRATRIALRKGEPYGRWLIVFDGADDPEEIWDLVPEGPGDVLITARNPDWAQHNSLLLEVPAYDRDESVSFVLRRAPRLTAREADRLAEALEDLPLLLDQTAGWLNDSDMTVDEYIALLEQEGIDEDVVRVSRDFPTPFRTSWSILLNRLRETVPEAVTLLRLCAFFAPGAIPVRLVRDLPVDELPESLRGLVGNSVSWAAAINKLRQYAVVRAAGVGDREIHETMPEGLGAVPGDTLYMHRLVHQIIRQDMPREEHEELNEVVRRALATADPGQPTDSRMWPEYAEIVPHLKWADVLQTTSPAMHTLVLNCLQYMYYSGEYTPGITLSTRAMDAWKAQLGDTHPRIWDLTHNYANLLRAVGDYAHCEAIERTAVDYLRENHGASDLTHLRAAGSLAADLRGLGRYDEALTISYWVLDAYLDLLGEQDARTLNAQNNAAVSLRLLGRYQDALDLDMKTLIARRRLLKPRHRWSLFSEIHVSTDQRLLGRYNEAESLQAQSVRVHRFVLGSDNPQTLNAEHSLALALYRIGRRREAAELFTGVLERSERVLGEGHPDTLRFAAAQSCFAREHGDIDQAREISERVVDGYTLLLGTAHPFAVGTRSNQALIMRAVGERDQAHELAEQALTGMRAAVGDDHPWTLGCALNASEMRSLRGETESAARLNADTASRATEALGRTHPLTLSARVAAAADLRTLGDRQAADKTEAEALEDLSSTLGPQHPHTMAARSRTRPYWDFEPQII</sequence>